<accession>A0A5C7WLI1</accession>
<name>A0A5C7WLI1_METME</name>
<dbReference type="STRING" id="1122236.GCA_000378225_00926"/>
<evidence type="ECO:0000313" key="1">
    <source>
        <dbReference type="EMBL" id="TXI37554.1"/>
    </source>
</evidence>
<reference evidence="1 2" key="1">
    <citation type="submission" date="2018-09" db="EMBL/GenBank/DDBJ databases">
        <title>Metagenome Assembled Genomes from an Advanced Water Purification Facility.</title>
        <authorList>
            <person name="Stamps B.W."/>
            <person name="Spear J.R."/>
        </authorList>
    </citation>
    <scope>NUCLEOTIDE SEQUENCE [LARGE SCALE GENOMIC DNA]</scope>
    <source>
        <strain evidence="1">Bin_42_2</strain>
    </source>
</reference>
<dbReference type="EMBL" id="SSGG01000051">
    <property type="protein sequence ID" value="TXI37554.1"/>
    <property type="molecule type" value="Genomic_DNA"/>
</dbReference>
<dbReference type="AlphaFoldDB" id="A0A5C7WLI1"/>
<comment type="caution">
    <text evidence="1">The sequence shown here is derived from an EMBL/GenBank/DDBJ whole genome shotgun (WGS) entry which is preliminary data.</text>
</comment>
<dbReference type="Proteomes" id="UP000321374">
    <property type="component" value="Unassembled WGS sequence"/>
</dbReference>
<organism evidence="1 2">
    <name type="scientific">Methylophilus methylotrophus</name>
    <name type="common">Bacterium W3A1</name>
    <dbReference type="NCBI Taxonomy" id="17"/>
    <lineage>
        <taxon>Bacteria</taxon>
        <taxon>Pseudomonadati</taxon>
        <taxon>Pseudomonadota</taxon>
        <taxon>Betaproteobacteria</taxon>
        <taxon>Nitrosomonadales</taxon>
        <taxon>Methylophilaceae</taxon>
        <taxon>Methylophilus</taxon>
    </lineage>
</organism>
<protein>
    <submittedName>
        <fullName evidence="1">Uncharacterized protein</fullName>
    </submittedName>
</protein>
<sequence>MSNASHLLQAVTLAQAGDWDAAHNIAQDYSDTMANWIHAVLHKIEGDTWNSEYWYARTGGHQYDDYGADVAGELAAIQQQLIAANAR</sequence>
<proteinExistence type="predicted"/>
<evidence type="ECO:0000313" key="2">
    <source>
        <dbReference type="Proteomes" id="UP000321374"/>
    </source>
</evidence>
<gene>
    <name evidence="1" type="ORF">E6Q51_03065</name>
</gene>